<protein>
    <submittedName>
        <fullName evidence="4">Xanthine dehydrogenase family protein molybdopterin-binding subunit</fullName>
    </submittedName>
</protein>
<dbReference type="SUPFAM" id="SSF56003">
    <property type="entry name" value="Molybdenum cofactor-binding domain"/>
    <property type="match status" value="1"/>
</dbReference>
<keyword evidence="1" id="KW-0500">Molybdenum</keyword>
<dbReference type="EMBL" id="JABEPP010000003">
    <property type="protein sequence ID" value="NNM73364.1"/>
    <property type="molecule type" value="Genomic_DNA"/>
</dbReference>
<dbReference type="InterPro" id="IPR016208">
    <property type="entry name" value="Ald_Oxase/xanthine_DH-like"/>
</dbReference>
<keyword evidence="2" id="KW-0560">Oxidoreductase</keyword>
<dbReference type="SUPFAM" id="SSF54665">
    <property type="entry name" value="CO dehydrogenase molybdoprotein N-domain-like"/>
    <property type="match status" value="1"/>
</dbReference>
<comment type="caution">
    <text evidence="4">The sequence shown here is derived from an EMBL/GenBank/DDBJ whole genome shotgun (WGS) entry which is preliminary data.</text>
</comment>
<evidence type="ECO:0000259" key="3">
    <source>
        <dbReference type="SMART" id="SM01008"/>
    </source>
</evidence>
<evidence type="ECO:0000256" key="1">
    <source>
        <dbReference type="ARBA" id="ARBA00022505"/>
    </source>
</evidence>
<dbReference type="GO" id="GO:0016491">
    <property type="term" value="F:oxidoreductase activity"/>
    <property type="evidence" value="ECO:0007669"/>
    <property type="project" value="UniProtKB-KW"/>
</dbReference>
<gene>
    <name evidence="4" type="ORF">HJG44_13325</name>
</gene>
<dbReference type="Gene3D" id="3.30.365.10">
    <property type="entry name" value="Aldehyde oxidase/xanthine dehydrogenase, molybdopterin binding domain"/>
    <property type="match status" value="4"/>
</dbReference>
<sequence length="777" mass="83181">MRHEFEAAPERGRSRRRLEDERFLTGRGRFVDDFAEPGQLFGHVLRSPMAHARILAIGAAAAREASGVVAVFTGADLEAEGLGPLPCSAKVATVSPLVVPPRHALARERVRHVGDPVAFVVAETAEAARDAAELIEVTYEELPAVVDCAAALESGAPLVWDEVPGNEAFRFLKGDRAAVDEAFARAATVVEIELVNNRLVVAPLEPRAGIGRYDPERESFELILSGQAVHDIRRELAADVFRVPEEKIQLVAPDVGGGFGMKNVLHPEWVLLLFAARRLGRPVRWSSDRTEDFVSSVQGRDNHTRARLALDAEARFLALDVATVADMGAYFSSLGPAIPTNPASTAMGGVYDIPAIFMDVRGAFTNTVPVDAYRGAGKPEANYIVERLADLAARRIGISPAEIRRRNIIRSFPHVTPMGMTIEKGAFGDSLDRALAAAAAESFEPRRQDSAGRGMLRGLGLACFLETARGAPGEWARVAFEPDGTVTLLVGTQSNGQGHETSFPQIAADLLGLPVESFRYVQADTRRVRKGSGHGGARSLHQGGTAMVRAIEALLDRARLIAAQLLQASPEELRFEGGSFAASGEGRSVAIGSVAAAARDPEQLPPGFEPGLFGEVDNPLDLVTYPNGCHVAEVEIDRETGELSILRYVAVDDYGTLVNPMLTEGQVQGGLVQGIGQAAFERVVYDGRSGQLLTASLMDYQLPRAADLPPLEVLFNPVPSRANPLGVKGSGQAGCIAAPQTVMNAILDALAPLGIESFDMPATPERLWRAIRTARQA</sequence>
<reference evidence="4 5" key="1">
    <citation type="submission" date="2020-04" db="EMBL/GenBank/DDBJ databases">
        <title>Enterovirga sp. isolate from soil.</title>
        <authorList>
            <person name="Chea S."/>
            <person name="Kim D.-U."/>
        </authorList>
    </citation>
    <scope>NUCLEOTIDE SEQUENCE [LARGE SCALE GENOMIC DNA]</scope>
    <source>
        <strain evidence="4 5">DB1703</strain>
    </source>
</reference>
<name>A0A849I6N2_9HYPH</name>
<dbReference type="PANTHER" id="PTHR11908">
    <property type="entry name" value="XANTHINE DEHYDROGENASE"/>
    <property type="match status" value="1"/>
</dbReference>
<keyword evidence="5" id="KW-1185">Reference proteome</keyword>
<dbReference type="InterPro" id="IPR000674">
    <property type="entry name" value="Ald_Oxase/Xan_DH_a/b"/>
</dbReference>
<accession>A0A849I6N2</accession>
<evidence type="ECO:0000256" key="2">
    <source>
        <dbReference type="ARBA" id="ARBA00023002"/>
    </source>
</evidence>
<dbReference type="InterPro" id="IPR008274">
    <property type="entry name" value="AldOxase/xan_DH_MoCoBD1"/>
</dbReference>
<dbReference type="RefSeq" id="WP_171218819.1">
    <property type="nucleotide sequence ID" value="NZ_JABEPP010000003.1"/>
</dbReference>
<dbReference type="AlphaFoldDB" id="A0A849I6N2"/>
<dbReference type="Gene3D" id="3.90.1170.50">
    <property type="entry name" value="Aldehyde oxidase/xanthine dehydrogenase, a/b hammerhead"/>
    <property type="match status" value="1"/>
</dbReference>
<evidence type="ECO:0000313" key="5">
    <source>
        <dbReference type="Proteomes" id="UP000564885"/>
    </source>
</evidence>
<dbReference type="Pfam" id="PF20256">
    <property type="entry name" value="MoCoBD_2"/>
    <property type="match status" value="1"/>
</dbReference>
<dbReference type="InterPro" id="IPR036856">
    <property type="entry name" value="Ald_Oxase/Xan_DH_a/b_sf"/>
</dbReference>
<organism evidence="4 5">
    <name type="scientific">Enterovirga aerilata</name>
    <dbReference type="NCBI Taxonomy" id="2730920"/>
    <lineage>
        <taxon>Bacteria</taxon>
        <taxon>Pseudomonadati</taxon>
        <taxon>Pseudomonadota</taxon>
        <taxon>Alphaproteobacteria</taxon>
        <taxon>Hyphomicrobiales</taxon>
        <taxon>Methylobacteriaceae</taxon>
        <taxon>Enterovirga</taxon>
    </lineage>
</organism>
<dbReference type="SMART" id="SM01008">
    <property type="entry name" value="Ald_Xan_dh_C"/>
    <property type="match status" value="1"/>
</dbReference>
<dbReference type="PANTHER" id="PTHR11908:SF132">
    <property type="entry name" value="ALDEHYDE OXIDASE 1-RELATED"/>
    <property type="match status" value="1"/>
</dbReference>
<dbReference type="GO" id="GO:0005506">
    <property type="term" value="F:iron ion binding"/>
    <property type="evidence" value="ECO:0007669"/>
    <property type="project" value="InterPro"/>
</dbReference>
<dbReference type="InterPro" id="IPR037165">
    <property type="entry name" value="AldOxase/xan_DH_Mopterin-bd_sf"/>
</dbReference>
<dbReference type="InterPro" id="IPR046867">
    <property type="entry name" value="AldOxase/xan_DH_MoCoBD2"/>
</dbReference>
<dbReference type="Pfam" id="PF01315">
    <property type="entry name" value="Ald_Xan_dh_C"/>
    <property type="match status" value="1"/>
</dbReference>
<dbReference type="Proteomes" id="UP000564885">
    <property type="component" value="Unassembled WGS sequence"/>
</dbReference>
<dbReference type="Pfam" id="PF02738">
    <property type="entry name" value="MoCoBD_1"/>
    <property type="match status" value="1"/>
</dbReference>
<evidence type="ECO:0000313" key="4">
    <source>
        <dbReference type="EMBL" id="NNM73364.1"/>
    </source>
</evidence>
<proteinExistence type="predicted"/>
<feature type="domain" description="Aldehyde oxidase/xanthine dehydrogenase a/b hammerhead" evidence="3">
    <location>
        <begin position="25"/>
        <end position="143"/>
    </location>
</feature>